<accession>A0A840PG55</accession>
<gene>
    <name evidence="4" type="ORF">HNP84_006572</name>
</gene>
<dbReference type="InterPro" id="IPR051262">
    <property type="entry name" value="SMP-30/CGR1_Lactonase"/>
</dbReference>
<comment type="similarity">
    <text evidence="1">Belongs to the SMP-30/CGR1 family.</text>
</comment>
<dbReference type="SUPFAM" id="SSF63829">
    <property type="entry name" value="Calcium-dependent phosphotriesterase"/>
    <property type="match status" value="1"/>
</dbReference>
<dbReference type="GO" id="GO:0016787">
    <property type="term" value="F:hydrolase activity"/>
    <property type="evidence" value="ECO:0007669"/>
    <property type="project" value="UniProtKB-KW"/>
</dbReference>
<dbReference type="Pfam" id="PF08450">
    <property type="entry name" value="SGL"/>
    <property type="match status" value="1"/>
</dbReference>
<dbReference type="AlphaFoldDB" id="A0A840PG55"/>
<dbReference type="InterPro" id="IPR011042">
    <property type="entry name" value="6-blade_b-propeller_TolB-like"/>
</dbReference>
<keyword evidence="2" id="KW-0378">Hydrolase</keyword>
<dbReference type="RefSeq" id="WP_185053681.1">
    <property type="nucleotide sequence ID" value="NZ_BAABIX010000008.1"/>
</dbReference>
<evidence type="ECO:0000256" key="2">
    <source>
        <dbReference type="ARBA" id="ARBA00022801"/>
    </source>
</evidence>
<reference evidence="4 5" key="1">
    <citation type="submission" date="2020-08" db="EMBL/GenBank/DDBJ databases">
        <title>Genomic Encyclopedia of Type Strains, Phase IV (KMG-IV): sequencing the most valuable type-strain genomes for metagenomic binning, comparative biology and taxonomic classification.</title>
        <authorList>
            <person name="Goeker M."/>
        </authorList>
    </citation>
    <scope>NUCLEOTIDE SEQUENCE [LARGE SCALE GENOMIC DNA]</scope>
    <source>
        <strain evidence="4 5">DSM 45615</strain>
    </source>
</reference>
<protein>
    <submittedName>
        <fullName evidence="4">Sugar lactone lactonase YvrE</fullName>
    </submittedName>
</protein>
<feature type="domain" description="SMP-30/Gluconolactonase/LRE-like region" evidence="3">
    <location>
        <begin position="19"/>
        <end position="268"/>
    </location>
</feature>
<evidence type="ECO:0000259" key="3">
    <source>
        <dbReference type="Pfam" id="PF08450"/>
    </source>
</evidence>
<sequence length="302" mass="31971">MFPFPALHPAERIATGYSWTECPRWHDGHFYFSDMYNRRVIRLNEDGRAETFLDLGGREGVDGAEVVVAGTGFLPDGRMLVNSMFEKLVLVYDGRNVEVHADLRGLAVGPINDMVVDAAGRAYVTQLGCDLWRGEPKRDSFIILVGPDGAARDLTEAGEIAGANGIALSADGRTLVTAAAFANQVLAFDVAEDGSLGNRSLFAEVDILPDGLCLDAEGGAWVAQPGGGGAVRVVDGGLVTDRVVVDPALAGRSTACGLGGPGRRTLFLCCGFEVYDFGKSRREGRGSIWAVRVPVGAGATRP</sequence>
<dbReference type="PANTHER" id="PTHR47572">
    <property type="entry name" value="LIPOPROTEIN-RELATED"/>
    <property type="match status" value="1"/>
</dbReference>
<dbReference type="InterPro" id="IPR013658">
    <property type="entry name" value="SGL"/>
</dbReference>
<dbReference type="EMBL" id="JACHGN010000015">
    <property type="protein sequence ID" value="MBB5136821.1"/>
    <property type="molecule type" value="Genomic_DNA"/>
</dbReference>
<keyword evidence="5" id="KW-1185">Reference proteome</keyword>
<dbReference type="Gene3D" id="2.120.10.30">
    <property type="entry name" value="TolB, C-terminal domain"/>
    <property type="match status" value="1"/>
</dbReference>
<evidence type="ECO:0000313" key="4">
    <source>
        <dbReference type="EMBL" id="MBB5136821.1"/>
    </source>
</evidence>
<dbReference type="PANTHER" id="PTHR47572:SF4">
    <property type="entry name" value="LACTONASE DRP35"/>
    <property type="match status" value="1"/>
</dbReference>
<name>A0A840PG55_9ACTN</name>
<evidence type="ECO:0000256" key="1">
    <source>
        <dbReference type="ARBA" id="ARBA00008853"/>
    </source>
</evidence>
<comment type="caution">
    <text evidence="4">The sequence shown here is derived from an EMBL/GenBank/DDBJ whole genome shotgun (WGS) entry which is preliminary data.</text>
</comment>
<organism evidence="4 5">
    <name type="scientific">Thermocatellispora tengchongensis</name>
    <dbReference type="NCBI Taxonomy" id="1073253"/>
    <lineage>
        <taxon>Bacteria</taxon>
        <taxon>Bacillati</taxon>
        <taxon>Actinomycetota</taxon>
        <taxon>Actinomycetes</taxon>
        <taxon>Streptosporangiales</taxon>
        <taxon>Streptosporangiaceae</taxon>
        <taxon>Thermocatellispora</taxon>
    </lineage>
</organism>
<evidence type="ECO:0000313" key="5">
    <source>
        <dbReference type="Proteomes" id="UP000578449"/>
    </source>
</evidence>
<proteinExistence type="inferred from homology"/>
<dbReference type="Proteomes" id="UP000578449">
    <property type="component" value="Unassembled WGS sequence"/>
</dbReference>